<evidence type="ECO:0000313" key="4">
    <source>
        <dbReference type="Proteomes" id="UP000199542"/>
    </source>
</evidence>
<reference evidence="3 4" key="1">
    <citation type="submission" date="2016-10" db="EMBL/GenBank/DDBJ databases">
        <authorList>
            <person name="de Groot N.N."/>
        </authorList>
    </citation>
    <scope>NUCLEOTIDE SEQUENCE [LARGE SCALE GENOMIC DNA]</scope>
    <source>
        <strain evidence="3 4">CGMCC 1.3401</strain>
    </source>
</reference>
<feature type="region of interest" description="Disordered" evidence="1">
    <location>
        <begin position="101"/>
        <end position="120"/>
    </location>
</feature>
<dbReference type="AlphaFoldDB" id="A0A1G4RBG1"/>
<organism evidence="3 4">
    <name type="scientific">Rhizobium mongolense subsp. loessense</name>
    <dbReference type="NCBI Taxonomy" id="158890"/>
    <lineage>
        <taxon>Bacteria</taxon>
        <taxon>Pseudomonadati</taxon>
        <taxon>Pseudomonadota</taxon>
        <taxon>Alphaproteobacteria</taxon>
        <taxon>Hyphomicrobiales</taxon>
        <taxon>Rhizobiaceae</taxon>
        <taxon>Rhizobium/Agrobacterium group</taxon>
        <taxon>Rhizobium</taxon>
    </lineage>
</organism>
<sequence length="120" mass="12892">MVSSPRNGNRHQDAYGFEPLPSYLELAMATAAAAAHDGSQKQEKGFLFSRFSTVERMIALCIAGLALYGIALMSDGFYIKGKAAVAQVLLQRAFEGTELVDTTPTASIQPRNTKPLSAPQ</sequence>
<proteinExistence type="predicted"/>
<feature type="transmembrane region" description="Helical" evidence="2">
    <location>
        <begin position="57"/>
        <end position="79"/>
    </location>
</feature>
<dbReference type="Proteomes" id="UP000199542">
    <property type="component" value="Unassembled WGS sequence"/>
</dbReference>
<name>A0A1G4RBG1_9HYPH</name>
<keyword evidence="2" id="KW-0472">Membrane</keyword>
<evidence type="ECO:0000313" key="3">
    <source>
        <dbReference type="EMBL" id="SCW54178.1"/>
    </source>
</evidence>
<keyword evidence="2" id="KW-0812">Transmembrane</keyword>
<evidence type="ECO:0000256" key="1">
    <source>
        <dbReference type="SAM" id="MobiDB-lite"/>
    </source>
</evidence>
<gene>
    <name evidence="3" type="ORF">SAMN02927900_02419</name>
</gene>
<protein>
    <submittedName>
        <fullName evidence="3">Sortase A</fullName>
    </submittedName>
</protein>
<accession>A0A1G4RBG1</accession>
<dbReference type="EMBL" id="FMTM01000003">
    <property type="protein sequence ID" value="SCW54178.1"/>
    <property type="molecule type" value="Genomic_DNA"/>
</dbReference>
<dbReference type="RefSeq" id="WP_092585120.1">
    <property type="nucleotide sequence ID" value="NZ_FMTM01000003.1"/>
</dbReference>
<evidence type="ECO:0000256" key="2">
    <source>
        <dbReference type="SAM" id="Phobius"/>
    </source>
</evidence>
<keyword evidence="2" id="KW-1133">Transmembrane helix</keyword>